<feature type="compositionally biased region" description="Low complexity" evidence="1">
    <location>
        <begin position="132"/>
        <end position="142"/>
    </location>
</feature>
<comment type="caution">
    <text evidence="2">The sequence shown here is derived from an EMBL/GenBank/DDBJ whole genome shotgun (WGS) entry which is preliminary data.</text>
</comment>
<evidence type="ECO:0000256" key="1">
    <source>
        <dbReference type="SAM" id="MobiDB-lite"/>
    </source>
</evidence>
<feature type="region of interest" description="Disordered" evidence="1">
    <location>
        <begin position="47"/>
        <end position="174"/>
    </location>
</feature>
<evidence type="ECO:0000313" key="3">
    <source>
        <dbReference type="Proteomes" id="UP001529272"/>
    </source>
</evidence>
<gene>
    <name evidence="2" type="ORF">QRB35_22065</name>
</gene>
<feature type="compositionally biased region" description="Pro residues" evidence="1">
    <location>
        <begin position="122"/>
        <end position="131"/>
    </location>
</feature>
<reference evidence="3" key="1">
    <citation type="submission" date="2023-06" db="EMBL/GenBank/DDBJ databases">
        <title>Itaconate inhibition of nontuberculous mycobacteria.</title>
        <authorList>
            <person name="Spilker T."/>
        </authorList>
    </citation>
    <scope>NUCLEOTIDE SEQUENCE [LARGE SCALE GENOMIC DNA]</scope>
    <source>
        <strain evidence="3">FLAC1071</strain>
    </source>
</reference>
<sequence>MVNPGGHLQHPQLSGARLARLEAQVEEVLTDPALSDDDVDALMESVVAASVSPPKPRTSTRARVMNDEEAAGPEWAADQFPSAPPPKPTSALSGGGGTIAMPSTSWATPDVEDDDDEKYPLWRPPPRPPLDVPADVADIAPVTPSPPPVAADSSEAQPADPPPPSRPQLSGATGSRFAGLRRRWSTLPPWAKVAVAVAVVLVLLVGQQISSQSAHRRDAAWRAVDDGPPATDVAPSVVGGRPAEVTLQPGCPPNAGQQCRPVDSSCGAGSSDPSLAFGSDPSQAWICARSHNIDQQQITIQFPKPVVVTSICVQSGFVYVEKNGQDHFLEHRVPTGILWRIGGMQMEHSINPDRQCSPLKVPGIATQIITGTIQSSVRPPATTKGSGKLGGLLGGVDSSKVDETDAISKITITGYPAGQT</sequence>
<reference evidence="2 3" key="2">
    <citation type="submission" date="2023-06" db="EMBL/GenBank/DDBJ databases">
        <title>Itaconate inhibition of nontuberculous mycobacteria.</title>
        <authorList>
            <person name="Breen P."/>
            <person name="Zimbric M."/>
            <person name="Caverly L."/>
        </authorList>
    </citation>
    <scope>NUCLEOTIDE SEQUENCE [LARGE SCALE GENOMIC DNA]</scope>
    <source>
        <strain evidence="2 3">FLAC1071</strain>
    </source>
</reference>
<dbReference type="RefSeq" id="WP_072501605.1">
    <property type="nucleotide sequence ID" value="NZ_CP012886.2"/>
</dbReference>
<keyword evidence="3" id="KW-1185">Reference proteome</keyword>
<evidence type="ECO:0000313" key="2">
    <source>
        <dbReference type="EMBL" id="MDM3928700.1"/>
    </source>
</evidence>
<accession>A0ABT7P5Y2</accession>
<protein>
    <submittedName>
        <fullName evidence="2">Uncharacterized protein</fullName>
    </submittedName>
</protein>
<name>A0ABT7P5Y2_MYCIT</name>
<organism evidence="2 3">
    <name type="scientific">Mycobacterium intracellulare subsp. chimaera</name>
    <dbReference type="NCBI Taxonomy" id="222805"/>
    <lineage>
        <taxon>Bacteria</taxon>
        <taxon>Bacillati</taxon>
        <taxon>Actinomycetota</taxon>
        <taxon>Actinomycetes</taxon>
        <taxon>Mycobacteriales</taxon>
        <taxon>Mycobacteriaceae</taxon>
        <taxon>Mycobacterium</taxon>
        <taxon>Mycobacterium avium complex (MAC)</taxon>
    </lineage>
</organism>
<proteinExistence type="predicted"/>
<dbReference type="Proteomes" id="UP001529272">
    <property type="component" value="Unassembled WGS sequence"/>
</dbReference>
<dbReference type="EMBL" id="JASZZX010000025">
    <property type="protein sequence ID" value="MDM3928700.1"/>
    <property type="molecule type" value="Genomic_DNA"/>
</dbReference>